<protein>
    <submittedName>
        <fullName evidence="1">Uncharacterized protein</fullName>
    </submittedName>
</protein>
<evidence type="ECO:0000313" key="2">
    <source>
        <dbReference type="Proteomes" id="UP001200544"/>
    </source>
</evidence>
<name>A0AAW4Z5H9_BACT4</name>
<accession>A0AAW4Z5H9</accession>
<gene>
    <name evidence="1" type="ORF">K0H07_08735</name>
</gene>
<dbReference type="RefSeq" id="WP_234128676.1">
    <property type="nucleotide sequence ID" value="NZ_JAHYQA010000004.1"/>
</dbReference>
<sequence>MKCDDTFILLEKEKATLLCTRWHIGSNAEIVNNWIDIYIQGMKEGARFADTNKAIFVEHQLETIYRTNIVHAAKILSRYLLARLLLYSNNVLLFGCITCRIDSAYIQPLIKELINSVRFTADDFLMLINDYLSPSWVYPQNDLSVKLIEIAKKSNLLSTKYNERCALFISILEVIAKKGYHHDIIGFKKLLPFICIDDRELITYLRSYHVSTRQGCFEMLNTMFNFTIHMDDDKDFISKRQIIEVFDTAKGSTPSPLWKDKALGLTGSIPTNKLKEWCDMIINEDKWLYDTDTSWKDNIVTRFRKAALWMNMMITNASTAQMVS</sequence>
<reference evidence="1" key="1">
    <citation type="submission" date="2021-07" db="EMBL/GenBank/DDBJ databases">
        <title>Comparative genomics of Bacteroides fragilis group isolates reveals species-dependent resistance mechanisms and validates clinical tools for resistance prediction.</title>
        <authorList>
            <person name="Wallace M.J."/>
            <person name="Jean S."/>
            <person name="Wallace M.A."/>
            <person name="Carey-Ann B.D."/>
            <person name="Dantas G."/>
        </authorList>
    </citation>
    <scope>NUCLEOTIDE SEQUENCE</scope>
    <source>
        <strain evidence="1">BJH_160</strain>
    </source>
</reference>
<evidence type="ECO:0000313" key="1">
    <source>
        <dbReference type="EMBL" id="MCE9237242.1"/>
    </source>
</evidence>
<dbReference type="Proteomes" id="UP001200544">
    <property type="component" value="Unassembled WGS sequence"/>
</dbReference>
<organism evidence="1 2">
    <name type="scientific">Bacteroides thetaiotaomicron</name>
    <dbReference type="NCBI Taxonomy" id="818"/>
    <lineage>
        <taxon>Bacteria</taxon>
        <taxon>Pseudomonadati</taxon>
        <taxon>Bacteroidota</taxon>
        <taxon>Bacteroidia</taxon>
        <taxon>Bacteroidales</taxon>
        <taxon>Bacteroidaceae</taxon>
        <taxon>Bacteroides</taxon>
    </lineage>
</organism>
<comment type="caution">
    <text evidence="1">The sequence shown here is derived from an EMBL/GenBank/DDBJ whole genome shotgun (WGS) entry which is preliminary data.</text>
</comment>
<dbReference type="EMBL" id="JAHYQA010000004">
    <property type="protein sequence ID" value="MCE9237242.1"/>
    <property type="molecule type" value="Genomic_DNA"/>
</dbReference>
<dbReference type="AlphaFoldDB" id="A0AAW4Z5H9"/>
<proteinExistence type="predicted"/>